<comment type="caution">
    <text evidence="2">The sequence shown here is derived from an EMBL/GenBank/DDBJ whole genome shotgun (WGS) entry which is preliminary data.</text>
</comment>
<feature type="region of interest" description="Disordered" evidence="1">
    <location>
        <begin position="1"/>
        <end position="43"/>
    </location>
</feature>
<sequence>MTGARPRASKKRRARERGGGGGGGAAAEAAPGRERRPAAAAGGMSWARAAGRVLAALLLAASALSAALLASGDAVERGTRGECVEAPARAARRPPRPSRCRDRRARDGPLGLGDATPPPGPARALRKASLRN</sequence>
<reference evidence="2" key="1">
    <citation type="submission" date="2023-06" db="EMBL/GenBank/DDBJ databases">
        <title>Reference genome for the Northern bat (Eptesicus nilssonii), a most northern bat species.</title>
        <authorList>
            <person name="Laine V.N."/>
            <person name="Pulliainen A.T."/>
            <person name="Lilley T.M."/>
        </authorList>
    </citation>
    <scope>NUCLEOTIDE SEQUENCE</scope>
    <source>
        <strain evidence="2">BLF_Eptnil</strain>
        <tissue evidence="2">Kidney</tissue>
    </source>
</reference>
<evidence type="ECO:0000256" key="1">
    <source>
        <dbReference type="SAM" id="MobiDB-lite"/>
    </source>
</evidence>
<name>A0AA40I2M4_CNENI</name>
<proteinExistence type="predicted"/>
<dbReference type="Proteomes" id="UP001177744">
    <property type="component" value="Unassembled WGS sequence"/>
</dbReference>
<feature type="compositionally biased region" description="Basic residues" evidence="1">
    <location>
        <begin position="90"/>
        <end position="103"/>
    </location>
</feature>
<evidence type="ECO:0000313" key="2">
    <source>
        <dbReference type="EMBL" id="KAK1341902.1"/>
    </source>
</evidence>
<accession>A0AA40I2M4</accession>
<feature type="compositionally biased region" description="Basic and acidic residues" evidence="1">
    <location>
        <begin position="74"/>
        <end position="83"/>
    </location>
</feature>
<feature type="region of interest" description="Disordered" evidence="1">
    <location>
        <begin position="74"/>
        <end position="132"/>
    </location>
</feature>
<evidence type="ECO:0000313" key="3">
    <source>
        <dbReference type="Proteomes" id="UP001177744"/>
    </source>
</evidence>
<dbReference type="AlphaFoldDB" id="A0AA40I2M4"/>
<dbReference type="EMBL" id="JAULJE010000006">
    <property type="protein sequence ID" value="KAK1341902.1"/>
    <property type="molecule type" value="Genomic_DNA"/>
</dbReference>
<keyword evidence="3" id="KW-1185">Reference proteome</keyword>
<protein>
    <submittedName>
        <fullName evidence="2">Uncharacterized protein</fullName>
    </submittedName>
</protein>
<gene>
    <name evidence="2" type="ORF">QTO34_016653</name>
</gene>
<organism evidence="2 3">
    <name type="scientific">Cnephaeus nilssonii</name>
    <name type="common">Northern bat</name>
    <name type="synonym">Eptesicus nilssonii</name>
    <dbReference type="NCBI Taxonomy" id="3371016"/>
    <lineage>
        <taxon>Eukaryota</taxon>
        <taxon>Metazoa</taxon>
        <taxon>Chordata</taxon>
        <taxon>Craniata</taxon>
        <taxon>Vertebrata</taxon>
        <taxon>Euteleostomi</taxon>
        <taxon>Mammalia</taxon>
        <taxon>Eutheria</taxon>
        <taxon>Laurasiatheria</taxon>
        <taxon>Chiroptera</taxon>
        <taxon>Yangochiroptera</taxon>
        <taxon>Vespertilionidae</taxon>
        <taxon>Cnephaeus</taxon>
    </lineage>
</organism>